<feature type="transmembrane region" description="Helical" evidence="1">
    <location>
        <begin position="33"/>
        <end position="51"/>
    </location>
</feature>
<feature type="transmembrane region" description="Helical" evidence="1">
    <location>
        <begin position="7"/>
        <end position="27"/>
    </location>
</feature>
<proteinExistence type="predicted"/>
<accession>A0A6C0C616</accession>
<dbReference type="AlphaFoldDB" id="A0A6C0C616"/>
<keyword evidence="1" id="KW-0812">Transmembrane</keyword>
<dbReference type="EMBL" id="MN739336">
    <property type="protein sequence ID" value="QHS99229.1"/>
    <property type="molecule type" value="Genomic_DNA"/>
</dbReference>
<name>A0A6C0C616_9ZZZZ</name>
<reference evidence="2" key="1">
    <citation type="journal article" date="2020" name="Nature">
        <title>Giant virus diversity and host interactions through global metagenomics.</title>
        <authorList>
            <person name="Schulz F."/>
            <person name="Roux S."/>
            <person name="Paez-Espino D."/>
            <person name="Jungbluth S."/>
            <person name="Walsh D.A."/>
            <person name="Denef V.J."/>
            <person name="McMahon K.D."/>
            <person name="Konstantinidis K.T."/>
            <person name="Eloe-Fadrosh E.A."/>
            <person name="Kyrpides N.C."/>
            <person name="Woyke T."/>
        </authorList>
    </citation>
    <scope>NUCLEOTIDE SEQUENCE</scope>
    <source>
        <strain evidence="2">GVMAG-M-3300020185-33</strain>
    </source>
</reference>
<sequence>MINTTAYGILVFYGLLAIIGAAIGNHFDKKNGFSNGYIAGTTLSLILWFAVGRKMSGV</sequence>
<keyword evidence="1" id="KW-1133">Transmembrane helix</keyword>
<protein>
    <submittedName>
        <fullName evidence="2">Uncharacterized protein</fullName>
    </submittedName>
</protein>
<evidence type="ECO:0000313" key="2">
    <source>
        <dbReference type="EMBL" id="QHS99229.1"/>
    </source>
</evidence>
<keyword evidence="1" id="KW-0472">Membrane</keyword>
<organism evidence="2">
    <name type="scientific">viral metagenome</name>
    <dbReference type="NCBI Taxonomy" id="1070528"/>
    <lineage>
        <taxon>unclassified sequences</taxon>
        <taxon>metagenomes</taxon>
        <taxon>organismal metagenomes</taxon>
    </lineage>
</organism>
<evidence type="ECO:0000256" key="1">
    <source>
        <dbReference type="SAM" id="Phobius"/>
    </source>
</evidence>